<keyword evidence="1" id="KW-0812">Transmembrane</keyword>
<dbReference type="EMBL" id="HBUE01221890">
    <property type="protein sequence ID" value="CAG6540037.1"/>
    <property type="molecule type" value="Transcribed_RNA"/>
</dbReference>
<dbReference type="EMBL" id="HBUE01221891">
    <property type="protein sequence ID" value="CAG6540039.1"/>
    <property type="molecule type" value="Transcribed_RNA"/>
</dbReference>
<proteinExistence type="predicted"/>
<dbReference type="EMBL" id="HBUE01046997">
    <property type="protein sequence ID" value="CAG6463024.1"/>
    <property type="molecule type" value="Transcribed_RNA"/>
</dbReference>
<protein>
    <submittedName>
        <fullName evidence="2">(northern house mosquito) hypothetical protein</fullName>
    </submittedName>
</protein>
<reference evidence="2" key="1">
    <citation type="submission" date="2021-05" db="EMBL/GenBank/DDBJ databases">
        <authorList>
            <person name="Alioto T."/>
            <person name="Alioto T."/>
            <person name="Gomez Garrido J."/>
        </authorList>
    </citation>
    <scope>NUCLEOTIDE SEQUENCE</scope>
</reference>
<feature type="transmembrane region" description="Helical" evidence="1">
    <location>
        <begin position="83"/>
        <end position="101"/>
    </location>
</feature>
<keyword evidence="1" id="KW-0472">Membrane</keyword>
<evidence type="ECO:0000256" key="1">
    <source>
        <dbReference type="SAM" id="Phobius"/>
    </source>
</evidence>
<keyword evidence="1" id="KW-1133">Transmembrane helix</keyword>
<dbReference type="EMBL" id="HBUE01046995">
    <property type="protein sequence ID" value="CAG6463022.1"/>
    <property type="molecule type" value="Transcribed_RNA"/>
</dbReference>
<sequence>MRMEFTPVQYVAKHKKTGDMPRATFACIHTTSISVKYVSCAAVVSSIIHDTWKLTQIRVSHVTRATRNLKTGKASSDTNRHTSLVYGYILASMISITAPVVRKHFLANKLP</sequence>
<accession>A0A8D8MTC5</accession>
<dbReference type="AlphaFoldDB" id="A0A8D8MTC5"/>
<dbReference type="EMBL" id="HBUE01328549">
    <property type="protein sequence ID" value="CAG6592104.1"/>
    <property type="molecule type" value="Transcribed_RNA"/>
</dbReference>
<name>A0A8D8MTC5_CULPI</name>
<dbReference type="EMBL" id="HBUE01328550">
    <property type="protein sequence ID" value="CAG6592106.1"/>
    <property type="molecule type" value="Transcribed_RNA"/>
</dbReference>
<organism evidence="2">
    <name type="scientific">Culex pipiens</name>
    <name type="common">House mosquito</name>
    <dbReference type="NCBI Taxonomy" id="7175"/>
    <lineage>
        <taxon>Eukaryota</taxon>
        <taxon>Metazoa</taxon>
        <taxon>Ecdysozoa</taxon>
        <taxon>Arthropoda</taxon>
        <taxon>Hexapoda</taxon>
        <taxon>Insecta</taxon>
        <taxon>Pterygota</taxon>
        <taxon>Neoptera</taxon>
        <taxon>Endopterygota</taxon>
        <taxon>Diptera</taxon>
        <taxon>Nematocera</taxon>
        <taxon>Culicoidea</taxon>
        <taxon>Culicidae</taxon>
        <taxon>Culicinae</taxon>
        <taxon>Culicini</taxon>
        <taxon>Culex</taxon>
        <taxon>Culex</taxon>
    </lineage>
</organism>
<evidence type="ECO:0000313" key="2">
    <source>
        <dbReference type="EMBL" id="CAG6540039.1"/>
    </source>
</evidence>